<evidence type="ECO:0000313" key="6">
    <source>
        <dbReference type="Proteomes" id="UP000186168"/>
    </source>
</evidence>
<evidence type="ECO:0000256" key="2">
    <source>
        <dbReference type="SAM" id="MobiDB-lite"/>
    </source>
</evidence>
<evidence type="ECO:0000256" key="1">
    <source>
        <dbReference type="ARBA" id="ARBA00022729"/>
    </source>
</evidence>
<dbReference type="GeneID" id="96746857"/>
<keyword evidence="6" id="KW-1185">Reference proteome</keyword>
<proteinExistence type="predicted"/>
<keyword evidence="1 3" id="KW-0732">Signal</keyword>
<name>A0A1R1S8H2_9ACTN</name>
<dbReference type="PROSITE" id="PS51257">
    <property type="entry name" value="PROKAR_LIPOPROTEIN"/>
    <property type="match status" value="1"/>
</dbReference>
<dbReference type="InterPro" id="IPR029050">
    <property type="entry name" value="Immunoprotect_excell_Ig-like"/>
</dbReference>
<evidence type="ECO:0000256" key="3">
    <source>
        <dbReference type="SAM" id="SignalP"/>
    </source>
</evidence>
<feature type="domain" description="DUF4352" evidence="4">
    <location>
        <begin position="84"/>
        <end position="183"/>
    </location>
</feature>
<evidence type="ECO:0000259" key="4">
    <source>
        <dbReference type="Pfam" id="PF11611"/>
    </source>
</evidence>
<feature type="region of interest" description="Disordered" evidence="2">
    <location>
        <begin position="22"/>
        <end position="66"/>
    </location>
</feature>
<comment type="caution">
    <text evidence="5">The sequence shown here is derived from an EMBL/GenBank/DDBJ whole genome shotgun (WGS) entry which is preliminary data.</text>
</comment>
<reference evidence="5 6" key="1">
    <citation type="submission" date="2013-05" db="EMBL/GenBank/DDBJ databases">
        <title>Genome sequence of Streptomyces sparsogenes DSM 40356.</title>
        <authorList>
            <person name="Coyne S."/>
            <person name="Seebeck F.P."/>
        </authorList>
    </citation>
    <scope>NUCLEOTIDE SEQUENCE [LARGE SCALE GENOMIC DNA]</scope>
    <source>
        <strain evidence="5 6">DSM 40356</strain>
    </source>
</reference>
<organism evidence="5 6">
    <name type="scientific">Streptomyces sparsogenes DSM 40356</name>
    <dbReference type="NCBI Taxonomy" id="1331668"/>
    <lineage>
        <taxon>Bacteria</taxon>
        <taxon>Bacillati</taxon>
        <taxon>Actinomycetota</taxon>
        <taxon>Actinomycetes</taxon>
        <taxon>Kitasatosporales</taxon>
        <taxon>Streptomycetaceae</taxon>
        <taxon>Streptomyces</taxon>
    </lineage>
</organism>
<gene>
    <name evidence="5" type="ORF">SPAR_35571</name>
</gene>
<dbReference type="Pfam" id="PF11611">
    <property type="entry name" value="DUF4352"/>
    <property type="match status" value="1"/>
</dbReference>
<dbReference type="Proteomes" id="UP000186168">
    <property type="component" value="Unassembled WGS sequence"/>
</dbReference>
<dbReference type="Gene3D" id="2.60.40.1240">
    <property type="match status" value="1"/>
</dbReference>
<feature type="signal peptide" evidence="3">
    <location>
        <begin position="1"/>
        <end position="22"/>
    </location>
</feature>
<protein>
    <recommendedName>
        <fullName evidence="4">DUF4352 domain-containing protein</fullName>
    </recommendedName>
</protein>
<evidence type="ECO:0000313" key="5">
    <source>
        <dbReference type="EMBL" id="OMI34604.1"/>
    </source>
</evidence>
<feature type="chain" id="PRO_5038851348" description="DUF4352 domain-containing protein" evidence="3">
    <location>
        <begin position="23"/>
        <end position="206"/>
    </location>
</feature>
<accession>A0A1R1S8H2</accession>
<dbReference type="InterPro" id="IPR029051">
    <property type="entry name" value="DUF4352"/>
</dbReference>
<dbReference type="EMBL" id="ASQP01000458">
    <property type="protein sequence ID" value="OMI34604.1"/>
    <property type="molecule type" value="Genomic_DNA"/>
</dbReference>
<dbReference type="RefSeq" id="WP_065966786.1">
    <property type="nucleotide sequence ID" value="NZ_ASQP01000458.1"/>
</dbReference>
<dbReference type="STRING" id="67365.GCA_001704635_01950"/>
<dbReference type="AlphaFoldDB" id="A0A1R1S8H2"/>
<sequence>MHRSIAAAAAVVALTATLTACHGSDGDGDKAGTTKKGTHSSAAAEPGGEKSPEAAPSQASSTTGKLGDTLSLVGIVGLGETTAPTAEVTLNKFVDNAKAQGPYFDPANGNRLVAAEFTIVNTGTVTYSDAPYTPPTVVDTTGTAHNGKPGDPTVGESLSITMTLSPGERATGWVIFDVPKSAKIASVTWQMDRTGLDAERIGTWTL</sequence>